<feature type="transmembrane region" description="Helical" evidence="1">
    <location>
        <begin position="54"/>
        <end position="80"/>
    </location>
</feature>
<protein>
    <submittedName>
        <fullName evidence="3">Serpentine Receptor, class H</fullName>
    </submittedName>
</protein>
<organism evidence="2 3">
    <name type="scientific">Caenorhabditis tropicalis</name>
    <dbReference type="NCBI Taxonomy" id="1561998"/>
    <lineage>
        <taxon>Eukaryota</taxon>
        <taxon>Metazoa</taxon>
        <taxon>Ecdysozoa</taxon>
        <taxon>Nematoda</taxon>
        <taxon>Chromadorea</taxon>
        <taxon>Rhabditida</taxon>
        <taxon>Rhabditina</taxon>
        <taxon>Rhabditomorpha</taxon>
        <taxon>Rhabditoidea</taxon>
        <taxon>Rhabditidae</taxon>
        <taxon>Peloderinae</taxon>
        <taxon>Caenorhabditis</taxon>
    </lineage>
</organism>
<keyword evidence="1" id="KW-0472">Membrane</keyword>
<keyword evidence="1" id="KW-0812">Transmembrane</keyword>
<dbReference type="Pfam" id="PF10318">
    <property type="entry name" value="7TM_GPCR_Srh"/>
    <property type="match status" value="1"/>
</dbReference>
<feature type="transmembrane region" description="Helical" evidence="1">
    <location>
        <begin position="100"/>
        <end position="119"/>
    </location>
</feature>
<sequence>MNVSCIQHAGLLESPEFLSFGFYVTTIIGTPVHLFGFWCILFKTTDQMKNVKWYLVNLHLSIVLFDYSYGLLTCPFILLPRLAGYPLGILRHFGVETKDQTLLILFMSLCVLCSIVAIFENRFHTVFKNSLWNSWRHLWLVTHYITGMFLLSPFRYLIPEQEKAKHLVFETLPPLPCYIYEAPVFVLSNDYVYIVVASCTFIIFSCFEILVFSSFLVSRTIKQLQNNSISSRTFYMQRKFFFALVIQVGIPFVMLISPMSYAWIAIQFNYYNQKMTNLAVLTGSMHGFVSTIVMLFVHHPYRTAFLNILRSRIKMRSSNRISHRESRYLDKNNEVVGNVRI</sequence>
<keyword evidence="2" id="KW-1185">Reference proteome</keyword>
<evidence type="ECO:0000313" key="3">
    <source>
        <dbReference type="WBParaSite" id="Csp11.Scaffold550.g3598.t1"/>
    </source>
</evidence>
<keyword evidence="1" id="KW-1133">Transmembrane helix</keyword>
<feature type="transmembrane region" description="Helical" evidence="1">
    <location>
        <begin position="191"/>
        <end position="219"/>
    </location>
</feature>
<feature type="transmembrane region" description="Helical" evidence="1">
    <location>
        <begin position="278"/>
        <end position="297"/>
    </location>
</feature>
<reference evidence="3" key="1">
    <citation type="submission" date="2016-11" db="UniProtKB">
        <authorList>
            <consortium name="WormBaseParasite"/>
        </authorList>
    </citation>
    <scope>IDENTIFICATION</scope>
</reference>
<dbReference type="InterPro" id="IPR019422">
    <property type="entry name" value="7TM_GPCR_serpentine_rcpt_Srh"/>
</dbReference>
<evidence type="ECO:0000256" key="1">
    <source>
        <dbReference type="SAM" id="Phobius"/>
    </source>
</evidence>
<dbReference type="Proteomes" id="UP000095282">
    <property type="component" value="Unplaced"/>
</dbReference>
<dbReference type="SUPFAM" id="SSF81321">
    <property type="entry name" value="Family A G protein-coupled receptor-like"/>
    <property type="match status" value="1"/>
</dbReference>
<dbReference type="InterPro" id="IPR053220">
    <property type="entry name" value="Nematode_rcpt-like_serp_H"/>
</dbReference>
<dbReference type="AlphaFoldDB" id="A0A1I7T8Z4"/>
<feature type="transmembrane region" description="Helical" evidence="1">
    <location>
        <begin position="139"/>
        <end position="158"/>
    </location>
</feature>
<proteinExistence type="predicted"/>
<dbReference type="WBParaSite" id="Csp11.Scaffold550.g3598.t1">
    <property type="protein sequence ID" value="Csp11.Scaffold550.g3598.t1"/>
    <property type="gene ID" value="Csp11.Scaffold550.g3598"/>
</dbReference>
<dbReference type="PANTHER" id="PTHR22941:SF2">
    <property type="entry name" value="SERPENTINE RECEPTOR, CLASS H-RELATED"/>
    <property type="match status" value="1"/>
</dbReference>
<feature type="transmembrane region" description="Helical" evidence="1">
    <location>
        <begin position="240"/>
        <end position="266"/>
    </location>
</feature>
<dbReference type="eggNOG" id="ENOG502TFM0">
    <property type="taxonomic scope" value="Eukaryota"/>
</dbReference>
<accession>A0A1I7T8Z4</accession>
<name>A0A1I7T8Z4_9PELO</name>
<dbReference type="PANTHER" id="PTHR22941">
    <property type="entry name" value="SERPENTINE RECEPTOR"/>
    <property type="match status" value="1"/>
</dbReference>
<evidence type="ECO:0000313" key="2">
    <source>
        <dbReference type="Proteomes" id="UP000095282"/>
    </source>
</evidence>
<feature type="transmembrane region" description="Helical" evidence="1">
    <location>
        <begin position="20"/>
        <end position="42"/>
    </location>
</feature>